<evidence type="ECO:0000313" key="4">
    <source>
        <dbReference type="Proteomes" id="UP000580250"/>
    </source>
</evidence>
<protein>
    <submittedName>
        <fullName evidence="3">Uncharacterized protein</fullName>
    </submittedName>
</protein>
<keyword evidence="1" id="KW-0472">Membrane</keyword>
<keyword evidence="1" id="KW-0812">Transmembrane</keyword>
<evidence type="ECO:0000313" key="3">
    <source>
        <dbReference type="EMBL" id="CAD2175474.1"/>
    </source>
</evidence>
<proteinExistence type="predicted"/>
<organism evidence="3 4">
    <name type="scientific">Meloidogyne enterolobii</name>
    <name type="common">Root-knot nematode worm</name>
    <name type="synonym">Meloidogyne mayaguensis</name>
    <dbReference type="NCBI Taxonomy" id="390850"/>
    <lineage>
        <taxon>Eukaryota</taxon>
        <taxon>Metazoa</taxon>
        <taxon>Ecdysozoa</taxon>
        <taxon>Nematoda</taxon>
        <taxon>Chromadorea</taxon>
        <taxon>Rhabditida</taxon>
        <taxon>Tylenchina</taxon>
        <taxon>Tylenchomorpha</taxon>
        <taxon>Tylenchoidea</taxon>
        <taxon>Meloidogynidae</taxon>
        <taxon>Meloidogyninae</taxon>
        <taxon>Meloidogyne</taxon>
    </lineage>
</organism>
<evidence type="ECO:0000256" key="2">
    <source>
        <dbReference type="SAM" id="SignalP"/>
    </source>
</evidence>
<evidence type="ECO:0000256" key="1">
    <source>
        <dbReference type="SAM" id="Phobius"/>
    </source>
</evidence>
<comment type="caution">
    <text evidence="3">The sequence shown here is derived from an EMBL/GenBank/DDBJ whole genome shotgun (WGS) entry which is preliminary data.</text>
</comment>
<gene>
    <name evidence="3" type="ORF">MENT_LOCUS27200</name>
</gene>
<dbReference type="EMBL" id="CAJEWN010000254">
    <property type="protein sequence ID" value="CAD2175474.1"/>
    <property type="molecule type" value="Genomic_DNA"/>
</dbReference>
<accession>A0A6V7VLZ4</accession>
<keyword evidence="2" id="KW-0732">Signal</keyword>
<feature type="transmembrane region" description="Helical" evidence="1">
    <location>
        <begin position="56"/>
        <end position="77"/>
    </location>
</feature>
<sequence length="89" mass="10374">MYHFLIRHFFIFVSQCALNIGRPPCIFSSEYIFVWSAFGAACMYDRVDIKAIFEWAMGRVLFFPLGAEAYLALYMWAEGSRPFTAVLKR</sequence>
<feature type="signal peptide" evidence="2">
    <location>
        <begin position="1"/>
        <end position="21"/>
    </location>
</feature>
<dbReference type="Proteomes" id="UP000580250">
    <property type="component" value="Unassembled WGS sequence"/>
</dbReference>
<keyword evidence="1" id="KW-1133">Transmembrane helix</keyword>
<feature type="chain" id="PRO_5028480492" evidence="2">
    <location>
        <begin position="22"/>
        <end position="89"/>
    </location>
</feature>
<name>A0A6V7VLZ4_MELEN</name>
<feature type="transmembrane region" description="Helical" evidence="1">
    <location>
        <begin position="26"/>
        <end position="44"/>
    </location>
</feature>
<dbReference type="AlphaFoldDB" id="A0A6V7VLZ4"/>
<reference evidence="3 4" key="1">
    <citation type="submission" date="2020-08" db="EMBL/GenBank/DDBJ databases">
        <authorList>
            <person name="Koutsovoulos G."/>
            <person name="Danchin GJ E."/>
        </authorList>
    </citation>
    <scope>NUCLEOTIDE SEQUENCE [LARGE SCALE GENOMIC DNA]</scope>
</reference>